<evidence type="ECO:0000256" key="1">
    <source>
        <dbReference type="SAM" id="MobiDB-lite"/>
    </source>
</evidence>
<protein>
    <submittedName>
        <fullName evidence="4">Sugar transferase</fullName>
    </submittedName>
</protein>
<dbReference type="GO" id="GO:0016780">
    <property type="term" value="F:phosphotransferase activity, for other substituted phosphate groups"/>
    <property type="evidence" value="ECO:0007669"/>
    <property type="project" value="TreeGrafter"/>
</dbReference>
<organism evidence="4 5">
    <name type="scientific">Natronolimnohabitans innermongolicus JCM 12255</name>
    <dbReference type="NCBI Taxonomy" id="1227499"/>
    <lineage>
        <taxon>Archaea</taxon>
        <taxon>Methanobacteriati</taxon>
        <taxon>Methanobacteriota</taxon>
        <taxon>Stenosarchaea group</taxon>
        <taxon>Halobacteria</taxon>
        <taxon>Halobacteriales</taxon>
        <taxon>Natrialbaceae</taxon>
        <taxon>Natronolimnohabitans</taxon>
    </lineage>
</organism>
<evidence type="ECO:0000256" key="2">
    <source>
        <dbReference type="SAM" id="Phobius"/>
    </source>
</evidence>
<dbReference type="AlphaFoldDB" id="L9XKH0"/>
<evidence type="ECO:0000313" key="5">
    <source>
        <dbReference type="Proteomes" id="UP000011602"/>
    </source>
</evidence>
<feature type="transmembrane region" description="Helical" evidence="2">
    <location>
        <begin position="65"/>
        <end position="84"/>
    </location>
</feature>
<comment type="caution">
    <text evidence="4">The sequence shown here is derived from an EMBL/GenBank/DDBJ whole genome shotgun (WGS) entry which is preliminary data.</text>
</comment>
<evidence type="ECO:0000259" key="3">
    <source>
        <dbReference type="Pfam" id="PF02397"/>
    </source>
</evidence>
<feature type="transmembrane region" description="Helical" evidence="2">
    <location>
        <begin position="283"/>
        <end position="304"/>
    </location>
</feature>
<dbReference type="Proteomes" id="UP000011602">
    <property type="component" value="Unassembled WGS sequence"/>
</dbReference>
<gene>
    <name evidence="4" type="ORF">C493_03380</name>
</gene>
<evidence type="ECO:0000313" key="4">
    <source>
        <dbReference type="EMBL" id="ELY61128.1"/>
    </source>
</evidence>
<dbReference type="Gene3D" id="3.40.50.720">
    <property type="entry name" value="NAD(P)-binding Rossmann-like Domain"/>
    <property type="match status" value="1"/>
</dbReference>
<reference evidence="4 5" key="1">
    <citation type="journal article" date="2014" name="PLoS Genet.">
        <title>Phylogenetically driven sequencing of extremely halophilic archaea reveals strategies for static and dynamic osmo-response.</title>
        <authorList>
            <person name="Becker E.A."/>
            <person name="Seitzer P.M."/>
            <person name="Tritt A."/>
            <person name="Larsen D."/>
            <person name="Krusor M."/>
            <person name="Yao A.I."/>
            <person name="Wu D."/>
            <person name="Madern D."/>
            <person name="Eisen J.A."/>
            <person name="Darling A.E."/>
            <person name="Facciotti M.T."/>
        </authorList>
    </citation>
    <scope>NUCLEOTIDE SEQUENCE [LARGE SCALE GENOMIC DNA]</scope>
    <source>
        <strain evidence="4 5">JCM 12255</strain>
    </source>
</reference>
<dbReference type="PANTHER" id="PTHR30576:SF0">
    <property type="entry name" value="UNDECAPRENYL-PHOSPHATE N-ACETYLGALACTOSAMINYL 1-PHOSPHATE TRANSFERASE-RELATED"/>
    <property type="match status" value="1"/>
</dbReference>
<dbReference type="STRING" id="1227499.C493_03380"/>
<feature type="region of interest" description="Disordered" evidence="1">
    <location>
        <begin position="473"/>
        <end position="509"/>
    </location>
</feature>
<feature type="transmembrane region" description="Helical" evidence="2">
    <location>
        <begin position="90"/>
        <end position="109"/>
    </location>
</feature>
<feature type="domain" description="Bacterial sugar transferase" evidence="3">
    <location>
        <begin position="278"/>
        <end position="462"/>
    </location>
</feature>
<name>L9XKH0_9EURY</name>
<keyword evidence="5" id="KW-1185">Reference proteome</keyword>
<dbReference type="PANTHER" id="PTHR30576">
    <property type="entry name" value="COLANIC BIOSYNTHESIS UDP-GLUCOSE LIPID CARRIER TRANSFERASE"/>
    <property type="match status" value="1"/>
</dbReference>
<keyword evidence="2" id="KW-0812">Transmembrane</keyword>
<feature type="transmembrane region" description="Helical" evidence="2">
    <location>
        <begin position="27"/>
        <end position="45"/>
    </location>
</feature>
<dbReference type="Pfam" id="PF02397">
    <property type="entry name" value="Bac_transf"/>
    <property type="match status" value="1"/>
</dbReference>
<dbReference type="InterPro" id="IPR003362">
    <property type="entry name" value="Bact_transf"/>
</dbReference>
<accession>L9XKH0</accession>
<sequence length="509" mass="54180">MGAVAVSALAAGGTAYAFGAVRTDGIGARSVVLVSFVTAMLTAVVCRPTTVVRSRRVTTVLERTWTRVGVVCLALASVAFVGLLEGLGPMLVVGIGLSTGVGLSGLFWLGSRGPGRTLVVGDDPSLLASSIASVPEQPVGIVSPSLVSWTPEEDAAEQVAAVGTDGEQYVERSTSDSEVVTDGGTVTTGQTINGIDRIGGISRLESVIDRYDVDRVVLAFGDGDREEFFGVLDTCHDQGLEVLVHESLSDRVLAGEDYGQSLVRVDLEPIPWYSRVAKRAFDIVFAIVGLVVLAPLIALISIAIRLDSPGPILYSQTRTSELGNEFTVSKFRSMVTDAEAETGATLSDEDAGDVDPRVTRVGRILRKTHMDEIPQLVAVLRGDMSAVGPRPERPELDREIQSEGVDWPKRWFVKPGLTGISQVNGVTGFDPDQKLAYDLEYARRQSLWLDTKLVVMQVLTVIEDAYGMVFGTPADDPESAGRSDGAEQDGDVVEMTEKPPAAEASANDD</sequence>
<dbReference type="eggNOG" id="arCOG06282">
    <property type="taxonomic scope" value="Archaea"/>
</dbReference>
<keyword evidence="4" id="KW-0808">Transferase</keyword>
<proteinExistence type="predicted"/>
<dbReference type="EMBL" id="AOHZ01000015">
    <property type="protein sequence ID" value="ELY61128.1"/>
    <property type="molecule type" value="Genomic_DNA"/>
</dbReference>
<keyword evidence="2" id="KW-1133">Transmembrane helix</keyword>
<keyword evidence="2" id="KW-0472">Membrane</keyword>
<dbReference type="PATRIC" id="fig|1227499.3.peg.699"/>